<reference evidence="10 11" key="1">
    <citation type="submission" date="2018-10" db="EMBL/GenBank/DDBJ databases">
        <title>Natrarchaeobius chitinivorans gen. nov., sp. nov., and Natrarchaeobius haloalkaliphilus sp. nov., alkaliphilic, chitin-utilizing haloarchaea from hypersaline alkaline lakes.</title>
        <authorList>
            <person name="Sorokin D.Y."/>
            <person name="Elcheninov A.G."/>
            <person name="Kostrikina N.A."/>
            <person name="Bale N.J."/>
            <person name="Sinninghe Damste J.S."/>
            <person name="Khijniak T.V."/>
            <person name="Kublanov I.V."/>
            <person name="Toshchakov S.V."/>
        </authorList>
    </citation>
    <scope>NUCLEOTIDE SEQUENCE [LARGE SCALE GENOMIC DNA]</scope>
    <source>
        <strain evidence="10 11">AArcht-Sl</strain>
    </source>
</reference>
<dbReference type="GO" id="GO:0089714">
    <property type="term" value="F:UDP-N-acetyl-D-mannosamine dehydrogenase activity"/>
    <property type="evidence" value="ECO:0007669"/>
    <property type="project" value="UniProtKB-EC"/>
</dbReference>
<sequence>MKEHERLYSESEHESELDRSIDHVRICVVGLGYVGLPLAYEFSEAGHEVSGYDVDSSKIARLESGVDPTGDVGDDAIDGSSIEFTSDAEAIASAEYVIVAVPTPVDDLEKPNLDLVESVGRTVGTHLEDGTAVVLESTVYPGATKEVFVPAIESTAEMTAGESFGVGYSPERMVPGDEKHDLRNVVKIVSALTDETLTEIASLYESVVDAGVHRAPTIETAEAAKCVENTQRDLNIALVNELAVACDHLDVDTRAVLEAAGTKWNFHEYRPGLVGGHCIPVDPFYLIYQSERNDFSPELMRTAREVNEYVPSHVAEMTVKALNEAGNVLRDSRVLVAGLTYKPNVADIRTSKIGGVIDSLQDYGVSVSGFDPRAETVVTEDEFNIDIQEELSAVGFDGILIGTVHDEFYGLSFGDLAFEMSDDPVLVDIDGVFESQAAEHGFVYRRL</sequence>
<dbReference type="GO" id="GO:0051287">
    <property type="term" value="F:NAD binding"/>
    <property type="evidence" value="ECO:0007669"/>
    <property type="project" value="InterPro"/>
</dbReference>
<dbReference type="InterPro" id="IPR008927">
    <property type="entry name" value="6-PGluconate_DH-like_C_sf"/>
</dbReference>
<evidence type="ECO:0000313" key="10">
    <source>
        <dbReference type="EMBL" id="RQG89216.1"/>
    </source>
</evidence>
<dbReference type="PANTHER" id="PTHR43491:SF2">
    <property type="entry name" value="UDP-N-ACETYL-D-MANNOSAMINE DEHYDROGENASE"/>
    <property type="match status" value="1"/>
</dbReference>
<keyword evidence="4" id="KW-0560">Oxidoreductase</keyword>
<dbReference type="GO" id="GO:0000271">
    <property type="term" value="P:polysaccharide biosynthetic process"/>
    <property type="evidence" value="ECO:0007669"/>
    <property type="project" value="InterPro"/>
</dbReference>
<dbReference type="AlphaFoldDB" id="A0A3N6M789"/>
<dbReference type="PIRSF" id="PIRSF500136">
    <property type="entry name" value="UDP_ManNAc_DH"/>
    <property type="match status" value="1"/>
</dbReference>
<dbReference type="OrthoDB" id="372050at2157"/>
<evidence type="ECO:0000313" key="11">
    <source>
        <dbReference type="Proteomes" id="UP000273828"/>
    </source>
</evidence>
<dbReference type="InterPro" id="IPR017476">
    <property type="entry name" value="UDP-Glc/GDP-Man"/>
</dbReference>
<keyword evidence="5" id="KW-0520">NAD</keyword>
<feature type="domain" description="UDP-glucose/GDP-mannose dehydrogenase C-terminal" evidence="9">
    <location>
        <begin position="335"/>
        <end position="435"/>
    </location>
</feature>
<dbReference type="EMBL" id="REFY01000004">
    <property type="protein sequence ID" value="RQG89216.1"/>
    <property type="molecule type" value="Genomic_DNA"/>
</dbReference>
<organism evidence="10 11">
    <name type="scientific">Natrarchaeobius halalkaliphilus</name>
    <dbReference type="NCBI Taxonomy" id="1679091"/>
    <lineage>
        <taxon>Archaea</taxon>
        <taxon>Methanobacteriati</taxon>
        <taxon>Methanobacteriota</taxon>
        <taxon>Stenosarchaea group</taxon>
        <taxon>Halobacteria</taxon>
        <taxon>Halobacteriales</taxon>
        <taxon>Natrialbaceae</taxon>
        <taxon>Natrarchaeobius</taxon>
    </lineage>
</organism>
<evidence type="ECO:0000256" key="8">
    <source>
        <dbReference type="PIRNR" id="PIRNR000124"/>
    </source>
</evidence>
<comment type="caution">
    <text evidence="10">The sequence shown here is derived from an EMBL/GenBank/DDBJ whole genome shotgun (WGS) entry which is preliminary data.</text>
</comment>
<dbReference type="SUPFAM" id="SSF48179">
    <property type="entry name" value="6-phosphogluconate dehydrogenase C-terminal domain-like"/>
    <property type="match status" value="1"/>
</dbReference>
<dbReference type="InterPro" id="IPR028359">
    <property type="entry name" value="UDP_ManNAc/GlcNAc_DH"/>
</dbReference>
<dbReference type="GO" id="GO:0016628">
    <property type="term" value="F:oxidoreductase activity, acting on the CH-CH group of donors, NAD or NADP as acceptor"/>
    <property type="evidence" value="ECO:0007669"/>
    <property type="project" value="InterPro"/>
</dbReference>
<dbReference type="InterPro" id="IPR014026">
    <property type="entry name" value="UDP-Glc/GDP-Man_DH_dimer"/>
</dbReference>
<dbReference type="SMART" id="SM00984">
    <property type="entry name" value="UDPG_MGDP_dh_C"/>
    <property type="match status" value="1"/>
</dbReference>
<evidence type="ECO:0000256" key="2">
    <source>
        <dbReference type="ARBA" id="ARBA00012935"/>
    </source>
</evidence>
<protein>
    <recommendedName>
        <fullName evidence="3">UDP-N-acetyl-D-mannosamine dehydrogenase</fullName>
        <ecNumber evidence="2">1.1.1.336</ecNumber>
    </recommendedName>
    <alternativeName>
        <fullName evidence="6">UDP-ManNAc 6-dehydrogenase</fullName>
    </alternativeName>
</protein>
<evidence type="ECO:0000256" key="6">
    <source>
        <dbReference type="ARBA" id="ARBA00030172"/>
    </source>
</evidence>
<dbReference type="PIRSF" id="PIRSF000124">
    <property type="entry name" value="UDPglc_GDPman_dh"/>
    <property type="match status" value="1"/>
</dbReference>
<evidence type="ECO:0000256" key="7">
    <source>
        <dbReference type="ARBA" id="ARBA00049130"/>
    </source>
</evidence>
<dbReference type="SUPFAM" id="SSF51735">
    <property type="entry name" value="NAD(P)-binding Rossmann-fold domains"/>
    <property type="match status" value="1"/>
</dbReference>
<accession>A0A3N6M789</accession>
<dbReference type="Pfam" id="PF03720">
    <property type="entry name" value="UDPG_MGDP_dh_C"/>
    <property type="match status" value="1"/>
</dbReference>
<gene>
    <name evidence="10" type="ORF">EA462_12690</name>
</gene>
<evidence type="ECO:0000256" key="4">
    <source>
        <dbReference type="ARBA" id="ARBA00023002"/>
    </source>
</evidence>
<dbReference type="Pfam" id="PF00984">
    <property type="entry name" value="UDPG_MGDP_dh"/>
    <property type="match status" value="1"/>
</dbReference>
<dbReference type="RefSeq" id="WP_124178907.1">
    <property type="nucleotide sequence ID" value="NZ_REFY01000004.1"/>
</dbReference>
<evidence type="ECO:0000259" key="9">
    <source>
        <dbReference type="SMART" id="SM00984"/>
    </source>
</evidence>
<comment type="similarity">
    <text evidence="1 8">Belongs to the UDP-glucose/GDP-mannose dehydrogenase family.</text>
</comment>
<proteinExistence type="inferred from homology"/>
<dbReference type="PANTHER" id="PTHR43491">
    <property type="entry name" value="UDP-N-ACETYL-D-MANNOSAMINE DEHYDROGENASE"/>
    <property type="match status" value="1"/>
</dbReference>
<evidence type="ECO:0000256" key="3">
    <source>
        <dbReference type="ARBA" id="ARBA00016796"/>
    </source>
</evidence>
<dbReference type="InterPro" id="IPR001732">
    <property type="entry name" value="UDP-Glc/GDP-Man_DH_N"/>
</dbReference>
<dbReference type="Gene3D" id="3.40.50.720">
    <property type="entry name" value="NAD(P)-binding Rossmann-like Domain"/>
    <property type="match status" value="2"/>
</dbReference>
<keyword evidence="11" id="KW-1185">Reference proteome</keyword>
<evidence type="ECO:0000256" key="5">
    <source>
        <dbReference type="ARBA" id="ARBA00023027"/>
    </source>
</evidence>
<dbReference type="InterPro" id="IPR014027">
    <property type="entry name" value="UDP-Glc/GDP-Man_DH_C"/>
</dbReference>
<dbReference type="Pfam" id="PF03721">
    <property type="entry name" value="UDPG_MGDP_dh_N"/>
    <property type="match status" value="1"/>
</dbReference>
<evidence type="ECO:0000256" key="1">
    <source>
        <dbReference type="ARBA" id="ARBA00006601"/>
    </source>
</evidence>
<dbReference type="EC" id="1.1.1.336" evidence="2"/>
<name>A0A3N6M789_9EURY</name>
<dbReference type="NCBIfam" id="TIGR03026">
    <property type="entry name" value="NDP-sugDHase"/>
    <property type="match status" value="1"/>
</dbReference>
<dbReference type="Proteomes" id="UP000273828">
    <property type="component" value="Unassembled WGS sequence"/>
</dbReference>
<comment type="catalytic activity">
    <reaction evidence="7">
        <text>UDP-N-acetyl-alpha-D-mannosamine + 2 NAD(+) + H2O = UDP-N-acetyl-alpha-D-mannosaminouronate + 2 NADH + 3 H(+)</text>
        <dbReference type="Rhea" id="RHEA:25780"/>
        <dbReference type="ChEBI" id="CHEBI:15377"/>
        <dbReference type="ChEBI" id="CHEBI:15378"/>
        <dbReference type="ChEBI" id="CHEBI:57540"/>
        <dbReference type="ChEBI" id="CHEBI:57945"/>
        <dbReference type="ChEBI" id="CHEBI:68623"/>
        <dbReference type="ChEBI" id="CHEBI:70731"/>
        <dbReference type="EC" id="1.1.1.336"/>
    </reaction>
</comment>
<dbReference type="SUPFAM" id="SSF52413">
    <property type="entry name" value="UDP-glucose/GDP-mannose dehydrogenase C-terminal domain"/>
    <property type="match status" value="1"/>
</dbReference>
<dbReference type="InterPro" id="IPR036220">
    <property type="entry name" value="UDP-Glc/GDP-Man_DH_C_sf"/>
</dbReference>
<dbReference type="InterPro" id="IPR036291">
    <property type="entry name" value="NAD(P)-bd_dom_sf"/>
</dbReference>